<keyword evidence="3" id="KW-1185">Reference proteome</keyword>
<sequence length="82" mass="10213">HHRRRDHHHRRHGFHRCRHRRSPRTIRRSTSRRNRRRNRDCCKYENIDPVRPTRLPLLFALDAKLNLANGFIYHTDCEALRR</sequence>
<proteinExistence type="predicted"/>
<gene>
    <name evidence="2" type="ORF">FNJ47_48135</name>
</gene>
<comment type="caution">
    <text evidence="2">The sequence shown here is derived from an EMBL/GenBank/DDBJ whole genome shotgun (WGS) entry which is preliminary data.</text>
</comment>
<evidence type="ECO:0000313" key="3">
    <source>
        <dbReference type="Proteomes" id="UP000468531"/>
    </source>
</evidence>
<accession>A0A6P1BXB1</accession>
<feature type="non-terminal residue" evidence="2">
    <location>
        <position position="82"/>
    </location>
</feature>
<dbReference type="EMBL" id="VKHP01000840">
    <property type="protein sequence ID" value="NEV03168.1"/>
    <property type="molecule type" value="Genomic_DNA"/>
</dbReference>
<evidence type="ECO:0000256" key="1">
    <source>
        <dbReference type="SAM" id="MobiDB-lite"/>
    </source>
</evidence>
<name>A0A6P1BXB1_9BRAD</name>
<feature type="non-terminal residue" evidence="2">
    <location>
        <position position="1"/>
    </location>
</feature>
<dbReference type="AlphaFoldDB" id="A0A6P1BXB1"/>
<dbReference type="Proteomes" id="UP000468531">
    <property type="component" value="Unassembled WGS sequence"/>
</dbReference>
<reference evidence="2 3" key="1">
    <citation type="journal article" date="2020" name="Arch. Microbiol.">
        <title>Bradyrhizobium uaiense sp. nov., a new highly efficient cowpea symbiont.</title>
        <authorList>
            <person name="Cabral Michel D."/>
            <person name="Azarias Guimaraes A."/>
            <person name="Martins da Costa E."/>
            <person name="Soares de Carvalho T."/>
            <person name="Balsanelli E."/>
            <person name="Willems A."/>
            <person name="Maltempi de Souza E."/>
            <person name="de Souza Moreira F.M."/>
        </authorList>
    </citation>
    <scope>NUCLEOTIDE SEQUENCE [LARGE SCALE GENOMIC DNA]</scope>
    <source>
        <strain evidence="2 3">UFLA 03-164</strain>
    </source>
</reference>
<feature type="region of interest" description="Disordered" evidence="1">
    <location>
        <begin position="1"/>
        <end position="37"/>
    </location>
</feature>
<protein>
    <submittedName>
        <fullName evidence="2">Uncharacterized protein</fullName>
    </submittedName>
</protein>
<organism evidence="2 3">
    <name type="scientific">Bradyrhizobium uaiense</name>
    <dbReference type="NCBI Taxonomy" id="2594946"/>
    <lineage>
        <taxon>Bacteria</taxon>
        <taxon>Pseudomonadati</taxon>
        <taxon>Pseudomonadota</taxon>
        <taxon>Alphaproteobacteria</taxon>
        <taxon>Hyphomicrobiales</taxon>
        <taxon>Nitrobacteraceae</taxon>
        <taxon>Bradyrhizobium</taxon>
    </lineage>
</organism>
<evidence type="ECO:0000313" key="2">
    <source>
        <dbReference type="EMBL" id="NEV03168.1"/>
    </source>
</evidence>